<sequence length="626" mass="66873">MTQPVLAFAATSDIPLLVAAVVPAALALVLTAWTVRRRGNRTQKRLGDPAVKVAAVAALGCTVYSADTSWRFAADYLDMTGTAERAGMFAAAELALFATALMARQNLAVQGAPGLPGTLVWVITTVQVIPAYAESGPIGGTVRAFVGPVMAAMLWHLAMGIELRLRTPGAASNGLIAVLGREARERLLSRLGIAARDRDAAQITRDRATARAVTLAARLAERTPEQQRNRRGRRLTRRLSKAVGRASVGADPLQRAHLLDQLAARRHALALATVPLPSPWSPAHSSASAATVPAQPTSNVPVPVPGPNGSDEPVRDRGPRSSRGPVPVPKKANPKGEVRAGTEGDEAGATAATQRSDNGAVPGTEPASRKPAARDAAVTKTDHNTREVAAPGPNCHRGPGVVKSGTETTEDGGPTAPEPGTETTEDRGPTAPEPGTETTQDRGPTAPEPGTETTQDRGHKVPLRRKPTRTSRTKNRGKRARSRSPQTERQARELGESERRLVHEVRPHVPPPARTGWQRRDHPGAVARNYPPPGPDGCRERPTRRRPPGAAERGHHDDEEQRPMKTCHRFKTVRAEYEREIEFMLAHSERHAGRPAAKSSAKQAASARQRMARALNSHVGRCPECG</sequence>
<dbReference type="EMBL" id="BAABIG010000001">
    <property type="protein sequence ID" value="GAA4782232.1"/>
    <property type="molecule type" value="Genomic_DNA"/>
</dbReference>
<feature type="transmembrane region" description="Helical" evidence="2">
    <location>
        <begin position="14"/>
        <end position="34"/>
    </location>
</feature>
<evidence type="ECO:0000313" key="3">
    <source>
        <dbReference type="EMBL" id="GAA4782232.1"/>
    </source>
</evidence>
<evidence type="ECO:0000256" key="1">
    <source>
        <dbReference type="SAM" id="MobiDB-lite"/>
    </source>
</evidence>
<feature type="compositionally biased region" description="Low complexity" evidence="1">
    <location>
        <begin position="281"/>
        <end position="294"/>
    </location>
</feature>
<feature type="compositionally biased region" description="Basic residues" evidence="1">
    <location>
        <begin position="460"/>
        <end position="482"/>
    </location>
</feature>
<feature type="compositionally biased region" description="Low complexity" evidence="1">
    <location>
        <begin position="596"/>
        <end position="612"/>
    </location>
</feature>
<feature type="compositionally biased region" description="Basic and acidic residues" evidence="1">
    <location>
        <begin position="489"/>
        <end position="507"/>
    </location>
</feature>
<keyword evidence="4" id="KW-1185">Reference proteome</keyword>
<proteinExistence type="predicted"/>
<accession>A0ABP9AK74</accession>
<name>A0ABP9AK74_9ACTN</name>
<keyword evidence="2" id="KW-1133">Transmembrane helix</keyword>
<organism evidence="3 4">
    <name type="scientific">Streptomyces ziwulingensis</name>
    <dbReference type="NCBI Taxonomy" id="1045501"/>
    <lineage>
        <taxon>Bacteria</taxon>
        <taxon>Bacillati</taxon>
        <taxon>Actinomycetota</taxon>
        <taxon>Actinomycetes</taxon>
        <taxon>Kitasatosporales</taxon>
        <taxon>Streptomycetaceae</taxon>
        <taxon>Streptomyces</taxon>
    </lineage>
</organism>
<keyword evidence="2" id="KW-0812">Transmembrane</keyword>
<feature type="region of interest" description="Disordered" evidence="1">
    <location>
        <begin position="279"/>
        <end position="569"/>
    </location>
</feature>
<protein>
    <submittedName>
        <fullName evidence="3">Membrane protein</fullName>
    </submittedName>
</protein>
<feature type="compositionally biased region" description="Basic residues" evidence="1">
    <location>
        <begin position="229"/>
        <end position="240"/>
    </location>
</feature>
<comment type="caution">
    <text evidence="3">The sequence shown here is derived from an EMBL/GenBank/DDBJ whole genome shotgun (WGS) entry which is preliminary data.</text>
</comment>
<evidence type="ECO:0000313" key="4">
    <source>
        <dbReference type="Proteomes" id="UP001501265"/>
    </source>
</evidence>
<feature type="compositionally biased region" description="Basic and acidic residues" evidence="1">
    <location>
        <begin position="552"/>
        <end position="563"/>
    </location>
</feature>
<gene>
    <name evidence="3" type="ORF">GCM10023220_00980</name>
</gene>
<dbReference type="Proteomes" id="UP001501265">
    <property type="component" value="Unassembled WGS sequence"/>
</dbReference>
<feature type="region of interest" description="Disordered" evidence="1">
    <location>
        <begin position="589"/>
        <end position="612"/>
    </location>
</feature>
<feature type="compositionally biased region" description="Low complexity" evidence="1">
    <location>
        <begin position="405"/>
        <end position="422"/>
    </location>
</feature>
<feature type="region of interest" description="Disordered" evidence="1">
    <location>
        <begin position="220"/>
        <end position="248"/>
    </location>
</feature>
<reference evidence="4" key="1">
    <citation type="journal article" date="2019" name="Int. J. Syst. Evol. Microbiol.">
        <title>The Global Catalogue of Microorganisms (GCM) 10K type strain sequencing project: providing services to taxonomists for standard genome sequencing and annotation.</title>
        <authorList>
            <consortium name="The Broad Institute Genomics Platform"/>
            <consortium name="The Broad Institute Genome Sequencing Center for Infectious Disease"/>
            <person name="Wu L."/>
            <person name="Ma J."/>
        </authorList>
    </citation>
    <scope>NUCLEOTIDE SEQUENCE [LARGE SCALE GENOMIC DNA]</scope>
    <source>
        <strain evidence="4">JCM 18081</strain>
    </source>
</reference>
<evidence type="ECO:0000256" key="2">
    <source>
        <dbReference type="SAM" id="Phobius"/>
    </source>
</evidence>
<feature type="compositionally biased region" description="Low complexity" evidence="1">
    <location>
        <begin position="429"/>
        <end position="453"/>
    </location>
</feature>
<keyword evidence="2" id="KW-0472">Membrane</keyword>